<dbReference type="RefSeq" id="WP_151759024.1">
    <property type="nucleotide sequence ID" value="NZ_BKZW01000003.1"/>
</dbReference>
<dbReference type="Gene3D" id="1.25.40.10">
    <property type="entry name" value="Tetratricopeptide repeat domain"/>
    <property type="match status" value="1"/>
</dbReference>
<dbReference type="Pfam" id="PF13560">
    <property type="entry name" value="HTH_31"/>
    <property type="match status" value="1"/>
</dbReference>
<keyword evidence="3" id="KW-1185">Reference proteome</keyword>
<dbReference type="GO" id="GO:0003677">
    <property type="term" value="F:DNA binding"/>
    <property type="evidence" value="ECO:0007669"/>
    <property type="project" value="InterPro"/>
</dbReference>
<dbReference type="EMBL" id="BKZW01000003">
    <property type="protein sequence ID" value="GER91388.1"/>
    <property type="molecule type" value="Genomic_DNA"/>
</dbReference>
<organism evidence="2 3">
    <name type="scientific">Dictyobacter vulcani</name>
    <dbReference type="NCBI Taxonomy" id="2607529"/>
    <lineage>
        <taxon>Bacteria</taxon>
        <taxon>Bacillati</taxon>
        <taxon>Chloroflexota</taxon>
        <taxon>Ktedonobacteria</taxon>
        <taxon>Ktedonobacterales</taxon>
        <taxon>Dictyobacteraceae</taxon>
        <taxon>Dictyobacter</taxon>
    </lineage>
</organism>
<evidence type="ECO:0000313" key="3">
    <source>
        <dbReference type="Proteomes" id="UP000326912"/>
    </source>
</evidence>
<dbReference type="InterPro" id="IPR053163">
    <property type="entry name" value="HTH-type_regulator_Rgg"/>
</dbReference>
<evidence type="ECO:0000313" key="2">
    <source>
        <dbReference type="EMBL" id="GER91388.1"/>
    </source>
</evidence>
<comment type="caution">
    <text evidence="2">The sequence shown here is derived from an EMBL/GenBank/DDBJ whole genome shotgun (WGS) entry which is preliminary data.</text>
</comment>
<dbReference type="CDD" id="cd00093">
    <property type="entry name" value="HTH_XRE"/>
    <property type="match status" value="1"/>
</dbReference>
<reference evidence="2 3" key="1">
    <citation type="submission" date="2019-10" db="EMBL/GenBank/DDBJ databases">
        <title>Dictyobacter vulcani sp. nov., within the class Ktedonobacteria, isolated from soil of volcanic Mt. Zao.</title>
        <authorList>
            <person name="Zheng Y."/>
            <person name="Wang C.M."/>
            <person name="Sakai Y."/>
            <person name="Abe K."/>
            <person name="Yokota A."/>
            <person name="Yabe S."/>
        </authorList>
    </citation>
    <scope>NUCLEOTIDE SEQUENCE [LARGE SCALE GENOMIC DNA]</scope>
    <source>
        <strain evidence="2 3">W12</strain>
    </source>
</reference>
<accession>A0A5J4KNS6</accession>
<name>A0A5J4KNS6_9CHLR</name>
<dbReference type="InterPro" id="IPR010982">
    <property type="entry name" value="Lambda_DNA-bd_dom_sf"/>
</dbReference>
<dbReference type="InterPro" id="IPR001387">
    <property type="entry name" value="Cro/C1-type_HTH"/>
</dbReference>
<proteinExistence type="predicted"/>
<dbReference type="SMART" id="SM00530">
    <property type="entry name" value="HTH_XRE"/>
    <property type="match status" value="1"/>
</dbReference>
<gene>
    <name evidence="2" type="ORF">KDW_55500</name>
</gene>
<dbReference type="PANTHER" id="PTHR37038">
    <property type="entry name" value="TRANSCRIPTIONAL REGULATOR-RELATED"/>
    <property type="match status" value="1"/>
</dbReference>
<dbReference type="Proteomes" id="UP000326912">
    <property type="component" value="Unassembled WGS sequence"/>
</dbReference>
<dbReference type="Gene3D" id="1.10.260.40">
    <property type="entry name" value="lambda repressor-like DNA-binding domains"/>
    <property type="match status" value="1"/>
</dbReference>
<dbReference type="SUPFAM" id="SSF48452">
    <property type="entry name" value="TPR-like"/>
    <property type="match status" value="1"/>
</dbReference>
<dbReference type="InterPro" id="IPR011990">
    <property type="entry name" value="TPR-like_helical_dom_sf"/>
</dbReference>
<dbReference type="AlphaFoldDB" id="A0A5J4KNS6"/>
<feature type="domain" description="HTH cro/C1-type" evidence="1">
    <location>
        <begin position="9"/>
        <end position="62"/>
    </location>
</feature>
<sequence length="601" mass="67506">MHMPIGEFIRQIRRQRGLTQTELGKPQFSKSYVSAVERGQIIPSYSALRFFALQLDRPAEELESLLEQTQTHKTTLTSMSFREQPDERINDQDATFLLNLILQGKGPDTLSLSTAVLDIPLDPTMNALLQKQARAALLKGLLAQEQADLSSAQTQLEFSLALAADEYKSVILDALGNNAYLLGSYEQALHYYLRALDSVELLPLPQSDLVFQIELHCGHVLRLLGQHQTAQHHYARARKYLRPTHNMNIAGQLYLGLGYSTYAALYQTGDKIEALITQMPPEKIEAQFQQTLSFLLQSRTLYQVGADWNGEVQARLTQAVVLLDLCDWRQQQVLLRRLEPQQPVQIHAGTLLDEVYEQCHQILVYLQELYQSSPALSAEQENIAYMALAYLIRSFSKRATIARLGGYESSALQECSLAAALCQLVLHSLEDRSLSWTMLDEVIKLSSQNASSTGPSTLYLPPIVDIKEKTPGYLLALAELYFAAGEVTEERASSITNPNSLEEAYSSADECFTASITAISRHYRLARAGTGNPETTYEPGYTLRFYQRYLVILKQREQSAPIASHVSSQQIQNLLTKATILYPRPLHHFLTHPMSGENLNL</sequence>
<dbReference type="PROSITE" id="PS50943">
    <property type="entry name" value="HTH_CROC1"/>
    <property type="match status" value="1"/>
</dbReference>
<protein>
    <recommendedName>
        <fullName evidence="1">HTH cro/C1-type domain-containing protein</fullName>
    </recommendedName>
</protein>
<evidence type="ECO:0000259" key="1">
    <source>
        <dbReference type="PROSITE" id="PS50943"/>
    </source>
</evidence>
<dbReference type="SUPFAM" id="SSF47413">
    <property type="entry name" value="lambda repressor-like DNA-binding domains"/>
    <property type="match status" value="1"/>
</dbReference>